<evidence type="ECO:0000256" key="1">
    <source>
        <dbReference type="SAM" id="MobiDB-lite"/>
    </source>
</evidence>
<dbReference type="Proteomes" id="UP000252015">
    <property type="component" value="Unassembled WGS sequence"/>
</dbReference>
<accession>A0A375YXE2</accession>
<evidence type="ECO:0000313" key="3">
    <source>
        <dbReference type="Proteomes" id="UP000252015"/>
    </source>
</evidence>
<keyword evidence="3" id="KW-1185">Reference proteome</keyword>
<protein>
    <submittedName>
        <fullName evidence="2">Uncharacterized protein</fullName>
    </submittedName>
</protein>
<dbReference type="RefSeq" id="WP_181786677.1">
    <property type="nucleotide sequence ID" value="NZ_UEGW01000001.1"/>
</dbReference>
<name>A0A375YXE2_MYCSH</name>
<proteinExistence type="predicted"/>
<feature type="region of interest" description="Disordered" evidence="1">
    <location>
        <begin position="34"/>
        <end position="53"/>
    </location>
</feature>
<dbReference type="EMBL" id="UEGW01000001">
    <property type="protein sequence ID" value="SRX93583.1"/>
    <property type="molecule type" value="Genomic_DNA"/>
</dbReference>
<sequence length="53" mass="5823">MSKESKPRDRWDQVFTAATDRKGFCVGCGYHHAANGAHRTDCTSANQEEHSGA</sequence>
<dbReference type="AlphaFoldDB" id="A0A375YXE2"/>
<organism evidence="2 3">
    <name type="scientific">Mycobacterium shimoidei</name>
    <dbReference type="NCBI Taxonomy" id="29313"/>
    <lineage>
        <taxon>Bacteria</taxon>
        <taxon>Bacillati</taxon>
        <taxon>Actinomycetota</taxon>
        <taxon>Actinomycetes</taxon>
        <taxon>Mycobacteriales</taxon>
        <taxon>Mycobacteriaceae</taxon>
        <taxon>Mycobacterium</taxon>
    </lineage>
</organism>
<gene>
    <name evidence="2" type="ORF">MSP7336_01822</name>
</gene>
<evidence type="ECO:0000313" key="2">
    <source>
        <dbReference type="EMBL" id="SRX93583.1"/>
    </source>
</evidence>
<reference evidence="2 3" key="1">
    <citation type="submission" date="2018-05" db="EMBL/GenBank/DDBJ databases">
        <authorList>
            <consortium name="IHU Genomes"/>
        </authorList>
    </citation>
    <scope>NUCLEOTIDE SEQUENCE [LARGE SCALE GENOMIC DNA]</scope>
    <source>
        <strain evidence="2 3">P7336</strain>
    </source>
</reference>